<reference evidence="2 3" key="1">
    <citation type="journal article" date="2015" name="Nat. Commun.">
        <title>Outbred genome sequencing and CRISPR/Cas9 gene editing in butterflies.</title>
        <authorList>
            <person name="Li X."/>
            <person name="Fan D."/>
            <person name="Zhang W."/>
            <person name="Liu G."/>
            <person name="Zhang L."/>
            <person name="Zhao L."/>
            <person name="Fang X."/>
            <person name="Chen L."/>
            <person name="Dong Y."/>
            <person name="Chen Y."/>
            <person name="Ding Y."/>
            <person name="Zhao R."/>
            <person name="Feng M."/>
            <person name="Zhu Y."/>
            <person name="Feng Y."/>
            <person name="Jiang X."/>
            <person name="Zhu D."/>
            <person name="Xiang H."/>
            <person name="Feng X."/>
            <person name="Li S."/>
            <person name="Wang J."/>
            <person name="Zhang G."/>
            <person name="Kronforst M.R."/>
            <person name="Wang W."/>
        </authorList>
    </citation>
    <scope>NUCLEOTIDE SEQUENCE [LARGE SCALE GENOMIC DNA]</scope>
    <source>
        <strain evidence="2">Ya'a_city_454_Pm</strain>
        <tissue evidence="2">Whole body</tissue>
    </source>
</reference>
<sequence length="87" mass="9636">MGPREMGPRQMGPRCLGLRAGPTRLWAWLAVLAALGRTTAYTDTEEFLSDLDKPGFAASVRAPRQPHHQPAVERGQTERALHRFGTL</sequence>
<keyword evidence="3" id="KW-1185">Reference proteome</keyword>
<accession>A0A194RNU6</accession>
<gene>
    <name evidence="2" type="ORF">RR48_07175</name>
</gene>
<evidence type="ECO:0000313" key="3">
    <source>
        <dbReference type="Proteomes" id="UP000053240"/>
    </source>
</evidence>
<name>A0A194RNU6_PAPMA</name>
<dbReference type="Proteomes" id="UP000053240">
    <property type="component" value="Unassembled WGS sequence"/>
</dbReference>
<feature type="chain" id="PRO_5008265335" evidence="1">
    <location>
        <begin position="41"/>
        <end position="87"/>
    </location>
</feature>
<proteinExistence type="predicted"/>
<feature type="signal peptide" evidence="1">
    <location>
        <begin position="1"/>
        <end position="40"/>
    </location>
</feature>
<dbReference type="EMBL" id="KQ460118">
    <property type="protein sequence ID" value="KPJ17691.1"/>
    <property type="molecule type" value="Genomic_DNA"/>
</dbReference>
<protein>
    <submittedName>
        <fullName evidence="2">Uncharacterized protein</fullName>
    </submittedName>
</protein>
<keyword evidence="1" id="KW-0732">Signal</keyword>
<organism evidence="2 3">
    <name type="scientific">Papilio machaon</name>
    <name type="common">Old World swallowtail butterfly</name>
    <dbReference type="NCBI Taxonomy" id="76193"/>
    <lineage>
        <taxon>Eukaryota</taxon>
        <taxon>Metazoa</taxon>
        <taxon>Ecdysozoa</taxon>
        <taxon>Arthropoda</taxon>
        <taxon>Hexapoda</taxon>
        <taxon>Insecta</taxon>
        <taxon>Pterygota</taxon>
        <taxon>Neoptera</taxon>
        <taxon>Endopterygota</taxon>
        <taxon>Lepidoptera</taxon>
        <taxon>Glossata</taxon>
        <taxon>Ditrysia</taxon>
        <taxon>Papilionoidea</taxon>
        <taxon>Papilionidae</taxon>
        <taxon>Papilioninae</taxon>
        <taxon>Papilio</taxon>
    </lineage>
</organism>
<dbReference type="AlphaFoldDB" id="A0A194RNU6"/>
<dbReference type="InParanoid" id="A0A194RNU6"/>
<evidence type="ECO:0000313" key="2">
    <source>
        <dbReference type="EMBL" id="KPJ17691.1"/>
    </source>
</evidence>
<evidence type="ECO:0000256" key="1">
    <source>
        <dbReference type="SAM" id="SignalP"/>
    </source>
</evidence>